<dbReference type="InterPro" id="IPR038764">
    <property type="entry name" value="GNAT_N_AcTrfase_prd"/>
</dbReference>
<reference evidence="2 3" key="1">
    <citation type="submission" date="2023-05" db="EMBL/GenBank/DDBJ databases">
        <title>Draft genome sequence of Streptomyces sp. B-S-A12 isolated from a cave soil in Thailand.</title>
        <authorList>
            <person name="Chamroensaksri N."/>
            <person name="Muangham S."/>
        </authorList>
    </citation>
    <scope>NUCLEOTIDE SEQUENCE [LARGE SCALE GENOMIC DNA]</scope>
    <source>
        <strain evidence="2 3">B-S-A12</strain>
    </source>
</reference>
<organism evidence="2 3">
    <name type="scientific">Streptomyces luteolus</name>
    <dbReference type="NCBI Taxonomy" id="3043615"/>
    <lineage>
        <taxon>Bacteria</taxon>
        <taxon>Bacillati</taxon>
        <taxon>Actinomycetota</taxon>
        <taxon>Actinomycetes</taxon>
        <taxon>Kitasatosporales</taxon>
        <taxon>Streptomycetaceae</taxon>
        <taxon>Streptomyces</taxon>
    </lineage>
</organism>
<comment type="caution">
    <text evidence="2">The sequence shown here is derived from an EMBL/GenBank/DDBJ whole genome shotgun (WGS) entry which is preliminary data.</text>
</comment>
<dbReference type="PANTHER" id="PTHR41700">
    <property type="entry name" value="GCN5-RELATED N-ACETYLTRANSFERASE"/>
    <property type="match status" value="1"/>
</dbReference>
<dbReference type="SUPFAM" id="SSF55729">
    <property type="entry name" value="Acyl-CoA N-acyltransferases (Nat)"/>
    <property type="match status" value="1"/>
</dbReference>
<evidence type="ECO:0000256" key="1">
    <source>
        <dbReference type="SAM" id="MobiDB-lite"/>
    </source>
</evidence>
<feature type="region of interest" description="Disordered" evidence="1">
    <location>
        <begin position="1"/>
        <end position="22"/>
    </location>
</feature>
<name>A0ABT6T188_9ACTN</name>
<sequence>MISATTASGTAPPGAASGSGALERAVHGSDALERAARAAADAATAAGVTVRTVGDLAGVRAVSDFLAETWGTPPGAPPLPADVLISAVHAGGAVHAAYAGDRLVGAAALVFKRPAERAVYSLVAAAATSDRGVGLAVKQGQRLWALERGAERMQWTFDPLLGRNARFNLVKLGGLGTEYVVDFYGRLDDGFNGGDESDRLTVTWDLCAPRHDVDDGAAGRAGAEVVRRAPDGAPLALRSGERWWCRVPEDVLALRAKDLPMALRWRHAVREVFTEVFADGYEASALSRDGWYLLTRSRSGSCSCSCSASGTPTPTTGQEG</sequence>
<accession>A0ABT6T188</accession>
<protein>
    <submittedName>
        <fullName evidence="2">Chorismate synthase</fullName>
    </submittedName>
</protein>
<dbReference type="PANTHER" id="PTHR41700:SF1">
    <property type="entry name" value="N-ACETYLTRANSFERASE DOMAIN-CONTAINING PROTEIN"/>
    <property type="match status" value="1"/>
</dbReference>
<dbReference type="RefSeq" id="WP_282537468.1">
    <property type="nucleotide sequence ID" value="NZ_JASCIS010000026.1"/>
</dbReference>
<evidence type="ECO:0000313" key="3">
    <source>
        <dbReference type="Proteomes" id="UP001237105"/>
    </source>
</evidence>
<feature type="compositionally biased region" description="Low complexity" evidence="1">
    <location>
        <begin position="1"/>
        <end position="21"/>
    </location>
</feature>
<dbReference type="EMBL" id="JASCIS010000026">
    <property type="protein sequence ID" value="MDI3421601.1"/>
    <property type="molecule type" value="Genomic_DNA"/>
</dbReference>
<gene>
    <name evidence="2" type="ORF">QIT00_24105</name>
</gene>
<dbReference type="InterPro" id="IPR016181">
    <property type="entry name" value="Acyl_CoA_acyltransferase"/>
</dbReference>
<evidence type="ECO:0000313" key="2">
    <source>
        <dbReference type="EMBL" id="MDI3421601.1"/>
    </source>
</evidence>
<dbReference type="Proteomes" id="UP001237105">
    <property type="component" value="Unassembled WGS sequence"/>
</dbReference>
<keyword evidence="3" id="KW-1185">Reference proteome</keyword>
<proteinExistence type="predicted"/>